<dbReference type="InterPro" id="IPR003903">
    <property type="entry name" value="UIM_dom"/>
</dbReference>
<dbReference type="GeneID" id="7827367"/>
<dbReference type="STRING" id="312017.I7LZX4"/>
<dbReference type="PROSITE" id="PS50330">
    <property type="entry name" value="UIM"/>
    <property type="match status" value="1"/>
</dbReference>
<dbReference type="InterPro" id="IPR013083">
    <property type="entry name" value="Znf_RING/FYVE/PHD"/>
</dbReference>
<dbReference type="SMART" id="SM00184">
    <property type="entry name" value="RING"/>
    <property type="match status" value="1"/>
</dbReference>
<gene>
    <name evidence="5" type="ORF">TTHERM_00530440</name>
</gene>
<dbReference type="RefSeq" id="XP_001032749.3">
    <property type="nucleotide sequence ID" value="XM_001032749.3"/>
</dbReference>
<dbReference type="InParanoid" id="I7LZX4"/>
<keyword evidence="6" id="KW-1185">Reference proteome</keyword>
<dbReference type="AlphaFoldDB" id="I7LZX4"/>
<dbReference type="Gene3D" id="3.30.40.10">
    <property type="entry name" value="Zinc/RING finger domain, C3HC4 (zinc finger)"/>
    <property type="match status" value="1"/>
</dbReference>
<sequence>MSNPKQVITIKRGSTPSSNQKPSPQINMSRKIVDANPSSQIKKITTNTRTNTIDEQFKQIAKQGNPHTEKPFIQQVPTSNGAIFENQINKMPIMNQINTQHTQNSPLFLTKQQSNSANYQPFGVSEYDKMMGNYGFPQAQYTKKQELRKEDIVSTDVYKELLSKYESIADKYQELKNTYQELQESHSEQIKKLRLDNHKFLQENILLKRKNQELVKQNKQLKEQIVVAQNEERKDNHEQLLEMMYAIRLHQQEEQMLQMAIQQSAEEFQNDPNFVNVDNMTYEEMLELEEKNGKVSRGLPQEIIQQIPSVNFNSRLKIISEKCTICISEFEYGEKLKQLPCKHIYHPECVDNWLKQEKKCPVCKGEINYN</sequence>
<dbReference type="eggNOG" id="KOG0800">
    <property type="taxonomic scope" value="Eukaryota"/>
</dbReference>
<keyword evidence="1" id="KW-0479">Metal-binding</keyword>
<dbReference type="GO" id="GO:0016567">
    <property type="term" value="P:protein ubiquitination"/>
    <property type="evidence" value="ECO:0007669"/>
    <property type="project" value="InterPro"/>
</dbReference>
<dbReference type="PANTHER" id="PTHR46400:SF5">
    <property type="entry name" value="RING-TYPE DOMAIN-CONTAINING PROTEIN"/>
    <property type="match status" value="1"/>
</dbReference>
<dbReference type="KEGG" id="tet:TTHERM_00530440"/>
<feature type="coiled-coil region" evidence="2">
    <location>
        <begin position="158"/>
        <end position="238"/>
    </location>
</feature>
<evidence type="ECO:0000256" key="3">
    <source>
        <dbReference type="SAM" id="MobiDB-lite"/>
    </source>
</evidence>
<proteinExistence type="predicted"/>
<keyword evidence="1" id="KW-0863">Zinc-finger</keyword>
<name>I7LZX4_TETTS</name>
<evidence type="ECO:0000313" key="5">
    <source>
        <dbReference type="EMBL" id="EAR85086.3"/>
    </source>
</evidence>
<dbReference type="SUPFAM" id="SSF57850">
    <property type="entry name" value="RING/U-box"/>
    <property type="match status" value="1"/>
</dbReference>
<evidence type="ECO:0000313" key="6">
    <source>
        <dbReference type="Proteomes" id="UP000009168"/>
    </source>
</evidence>
<dbReference type="PROSITE" id="PS50089">
    <property type="entry name" value="ZF_RING_2"/>
    <property type="match status" value="1"/>
</dbReference>
<evidence type="ECO:0000259" key="4">
    <source>
        <dbReference type="PROSITE" id="PS50089"/>
    </source>
</evidence>
<dbReference type="InterPro" id="IPR001841">
    <property type="entry name" value="Znf_RING"/>
</dbReference>
<dbReference type="Proteomes" id="UP000009168">
    <property type="component" value="Unassembled WGS sequence"/>
</dbReference>
<dbReference type="PANTHER" id="PTHR46400">
    <property type="entry name" value="RING/U-BOX SUPERFAMILY PROTEIN"/>
    <property type="match status" value="1"/>
</dbReference>
<dbReference type="Pfam" id="PF13639">
    <property type="entry name" value="zf-RING_2"/>
    <property type="match status" value="1"/>
</dbReference>
<dbReference type="EMBL" id="GG662522">
    <property type="protein sequence ID" value="EAR85086.3"/>
    <property type="molecule type" value="Genomic_DNA"/>
</dbReference>
<feature type="region of interest" description="Disordered" evidence="3">
    <location>
        <begin position="1"/>
        <end position="28"/>
    </location>
</feature>
<keyword evidence="1" id="KW-0862">Zinc</keyword>
<dbReference type="InterPro" id="IPR033276">
    <property type="entry name" value="BB"/>
</dbReference>
<protein>
    <submittedName>
        <fullName evidence="5">Zinc finger, C3HC4 type (RING finger) protein</fullName>
    </submittedName>
</protein>
<evidence type="ECO:0000256" key="2">
    <source>
        <dbReference type="SAM" id="Coils"/>
    </source>
</evidence>
<keyword evidence="2" id="KW-0175">Coiled coil</keyword>
<dbReference type="OrthoDB" id="312895at2759"/>
<reference evidence="6" key="1">
    <citation type="journal article" date="2006" name="PLoS Biol.">
        <title>Macronuclear genome sequence of the ciliate Tetrahymena thermophila, a model eukaryote.</title>
        <authorList>
            <person name="Eisen J.A."/>
            <person name="Coyne R.S."/>
            <person name="Wu M."/>
            <person name="Wu D."/>
            <person name="Thiagarajan M."/>
            <person name="Wortman J.R."/>
            <person name="Badger J.H."/>
            <person name="Ren Q."/>
            <person name="Amedeo P."/>
            <person name="Jones K.M."/>
            <person name="Tallon L.J."/>
            <person name="Delcher A.L."/>
            <person name="Salzberg S.L."/>
            <person name="Silva J.C."/>
            <person name="Haas B.J."/>
            <person name="Majoros W.H."/>
            <person name="Farzad M."/>
            <person name="Carlton J.M."/>
            <person name="Smith R.K. Jr."/>
            <person name="Garg J."/>
            <person name="Pearlman R.E."/>
            <person name="Karrer K.M."/>
            <person name="Sun L."/>
            <person name="Manning G."/>
            <person name="Elde N.C."/>
            <person name="Turkewitz A.P."/>
            <person name="Asai D.J."/>
            <person name="Wilkes D.E."/>
            <person name="Wang Y."/>
            <person name="Cai H."/>
            <person name="Collins K."/>
            <person name="Stewart B.A."/>
            <person name="Lee S.R."/>
            <person name="Wilamowska K."/>
            <person name="Weinberg Z."/>
            <person name="Ruzzo W.L."/>
            <person name="Wloga D."/>
            <person name="Gaertig J."/>
            <person name="Frankel J."/>
            <person name="Tsao C.-C."/>
            <person name="Gorovsky M.A."/>
            <person name="Keeling P.J."/>
            <person name="Waller R.F."/>
            <person name="Patron N.J."/>
            <person name="Cherry J.M."/>
            <person name="Stover N.A."/>
            <person name="Krieger C.J."/>
            <person name="del Toro C."/>
            <person name="Ryder H.F."/>
            <person name="Williamson S.C."/>
            <person name="Barbeau R.A."/>
            <person name="Hamilton E.P."/>
            <person name="Orias E."/>
        </authorList>
    </citation>
    <scope>NUCLEOTIDE SEQUENCE [LARGE SCALE GENOMIC DNA]</scope>
    <source>
        <strain evidence="6">SB210</strain>
    </source>
</reference>
<organism evidence="5 6">
    <name type="scientific">Tetrahymena thermophila (strain SB210)</name>
    <dbReference type="NCBI Taxonomy" id="312017"/>
    <lineage>
        <taxon>Eukaryota</taxon>
        <taxon>Sar</taxon>
        <taxon>Alveolata</taxon>
        <taxon>Ciliophora</taxon>
        <taxon>Intramacronucleata</taxon>
        <taxon>Oligohymenophorea</taxon>
        <taxon>Hymenostomatida</taxon>
        <taxon>Tetrahymenina</taxon>
        <taxon>Tetrahymenidae</taxon>
        <taxon>Tetrahymena</taxon>
    </lineage>
</organism>
<evidence type="ECO:0000256" key="1">
    <source>
        <dbReference type="PROSITE-ProRule" id="PRU00175"/>
    </source>
</evidence>
<feature type="domain" description="RING-type" evidence="4">
    <location>
        <begin position="323"/>
        <end position="364"/>
    </location>
</feature>
<dbReference type="GO" id="GO:0008270">
    <property type="term" value="F:zinc ion binding"/>
    <property type="evidence" value="ECO:0007669"/>
    <property type="project" value="UniProtKB-KW"/>
</dbReference>
<accession>I7LZX4</accession>
<dbReference type="GO" id="GO:0004842">
    <property type="term" value="F:ubiquitin-protein transferase activity"/>
    <property type="evidence" value="ECO:0007669"/>
    <property type="project" value="InterPro"/>
</dbReference>
<dbReference type="GO" id="GO:0046621">
    <property type="term" value="P:negative regulation of organ growth"/>
    <property type="evidence" value="ECO:0007669"/>
    <property type="project" value="InterPro"/>
</dbReference>